<dbReference type="Gene3D" id="6.10.140.500">
    <property type="match status" value="1"/>
</dbReference>
<protein>
    <submittedName>
        <fullName evidence="1">Burkholderia TAL-like protein, Btl</fullName>
    </submittedName>
</protein>
<evidence type="ECO:0000313" key="2">
    <source>
        <dbReference type="Proteomes" id="UP001493153"/>
    </source>
</evidence>
<geneLocation type="plasmid" evidence="1 2">
    <name>unnamed</name>
</geneLocation>
<evidence type="ECO:0000313" key="1">
    <source>
        <dbReference type="EMBL" id="WXK40694.1"/>
    </source>
</evidence>
<organism evidence="1 2">
    <name type="scientific">Mycetohabitans rhizoxinica</name>
    <dbReference type="NCBI Taxonomy" id="412963"/>
    <lineage>
        <taxon>Bacteria</taxon>
        <taxon>Pseudomonadati</taxon>
        <taxon>Pseudomonadota</taxon>
        <taxon>Betaproteobacteria</taxon>
        <taxon>Burkholderiales</taxon>
        <taxon>Burkholderiaceae</taxon>
        <taxon>Mycetohabitans</taxon>
    </lineage>
</organism>
<dbReference type="Proteomes" id="UP001493153">
    <property type="component" value="Plasmid unnamed"/>
</dbReference>
<name>A0ABZ2Q7U1_9BURK</name>
<accession>A0ABZ2Q7U1</accession>
<gene>
    <name evidence="1" type="ORF">IHE29_16110</name>
</gene>
<dbReference type="EMBL" id="CP062177">
    <property type="protein sequence ID" value="WXK40694.1"/>
    <property type="molecule type" value="Genomic_DNA"/>
</dbReference>
<sequence>MKVVLEHGPTLRQRDLSLIDIVEIASNGGAQALKAVLKYGPVLMQAGRSNEEIVHVAARRGGAGRIRKMVAPLLGRQ</sequence>
<proteinExistence type="predicted"/>
<keyword evidence="2" id="KW-1185">Reference proteome</keyword>
<reference evidence="1 2" key="1">
    <citation type="submission" date="2020-09" db="EMBL/GenBank/DDBJ databases">
        <title>Genome sequences of Mycetohabitans spp.</title>
        <authorList>
            <person name="Carter M.E."/>
            <person name="Carpenter S.C.D."/>
            <person name="Bogdanove A.J."/>
        </authorList>
    </citation>
    <scope>NUCLEOTIDE SEQUENCE [LARGE SCALE GENOMIC DNA]</scope>
    <source>
        <strain evidence="1 2">B12</strain>
        <plasmid evidence="1 2">unnamed</plasmid>
    </source>
</reference>
<keyword evidence="1" id="KW-0614">Plasmid</keyword>